<evidence type="ECO:0000313" key="2">
    <source>
        <dbReference type="Proteomes" id="UP000474104"/>
    </source>
</evidence>
<dbReference type="PANTHER" id="PTHR21485">
    <property type="entry name" value="HAD SUPERFAMILY MEMBERS CMAS AND KDSC"/>
    <property type="match status" value="1"/>
</dbReference>
<evidence type="ECO:0000313" key="1">
    <source>
        <dbReference type="EMBL" id="NDO68835.1"/>
    </source>
</evidence>
<proteinExistence type="predicted"/>
<dbReference type="AlphaFoldDB" id="A0A9X5C6A6"/>
<dbReference type="Gene3D" id="3.90.550.10">
    <property type="entry name" value="Spore Coat Polysaccharide Biosynthesis Protein SpsA, Chain A"/>
    <property type="match status" value="1"/>
</dbReference>
<dbReference type="InterPro" id="IPR050793">
    <property type="entry name" value="CMP-NeuNAc_synthase"/>
</dbReference>
<dbReference type="PANTHER" id="PTHR21485:SF6">
    <property type="entry name" value="N-ACYLNEURAMINATE CYTIDYLYLTRANSFERASE-RELATED"/>
    <property type="match status" value="1"/>
</dbReference>
<dbReference type="Pfam" id="PF02348">
    <property type="entry name" value="CTP_transf_3"/>
    <property type="match status" value="1"/>
</dbReference>
<dbReference type="SUPFAM" id="SSF53448">
    <property type="entry name" value="Nucleotide-diphospho-sugar transferases"/>
    <property type="match status" value="1"/>
</dbReference>
<dbReference type="RefSeq" id="WP_004072489.1">
    <property type="nucleotide sequence ID" value="NZ_VIRB01000059.1"/>
</dbReference>
<dbReference type="InterPro" id="IPR003329">
    <property type="entry name" value="Cytidylyl_trans"/>
</dbReference>
<name>A0A9X5C6A6_9FIRM</name>
<dbReference type="GO" id="GO:0008781">
    <property type="term" value="F:N-acylneuraminate cytidylyltransferase activity"/>
    <property type="evidence" value="ECO:0007669"/>
    <property type="project" value="TreeGrafter"/>
</dbReference>
<protein>
    <submittedName>
        <fullName evidence="1">Acylneuraminate cytidylyltransferase family protein</fullName>
    </submittedName>
</protein>
<keyword evidence="1" id="KW-0808">Transferase</keyword>
<dbReference type="OrthoDB" id="9805604at2"/>
<keyword evidence="1" id="KW-0548">Nucleotidyltransferase</keyword>
<dbReference type="Proteomes" id="UP000474104">
    <property type="component" value="Unassembled WGS sequence"/>
</dbReference>
<gene>
    <name evidence="1" type="ORF">FMM80_09135</name>
</gene>
<dbReference type="EMBL" id="VIRB01000059">
    <property type="protein sequence ID" value="NDO68835.1"/>
    <property type="molecule type" value="Genomic_DNA"/>
</dbReference>
<reference evidence="1 2" key="1">
    <citation type="submission" date="2019-07" db="EMBL/GenBank/DDBJ databases">
        <title>Draft genome sequences of 15 bacterial species constituting the stable defined intestinal microbiota of the GM15 gnotobiotic mouse model.</title>
        <authorList>
            <person name="Elie C."/>
            <person name="Mathieu A."/>
            <person name="Saliou A."/>
            <person name="Darnaud M."/>
            <person name="Leulier F."/>
            <person name="Tamellini A."/>
        </authorList>
    </citation>
    <scope>NUCLEOTIDE SEQUENCE [LARGE SCALE GENOMIC DNA]</scope>
    <source>
        <strain evidence="2">ASF 502</strain>
    </source>
</reference>
<comment type="caution">
    <text evidence="1">The sequence shown here is derived from an EMBL/GenBank/DDBJ whole genome shotgun (WGS) entry which is preliminary data.</text>
</comment>
<dbReference type="InterPro" id="IPR029044">
    <property type="entry name" value="Nucleotide-diphossugar_trans"/>
</dbReference>
<accession>A0A9X5C6A6</accession>
<dbReference type="CDD" id="cd02513">
    <property type="entry name" value="CMP-NeuAc_Synthase"/>
    <property type="match status" value="1"/>
</dbReference>
<organism evidence="1 2">
    <name type="scientific">Schaedlerella arabinosiphila</name>
    <dbReference type="NCBI Taxonomy" id="2044587"/>
    <lineage>
        <taxon>Bacteria</taxon>
        <taxon>Bacillati</taxon>
        <taxon>Bacillota</taxon>
        <taxon>Clostridia</taxon>
        <taxon>Lachnospirales</taxon>
        <taxon>Lachnospiraceae</taxon>
        <taxon>Schaedlerella</taxon>
    </lineage>
</organism>
<sequence>MNILFTICGRAGSKGFQNKNLKEMNGVPLLYYTIAAIRLFMDNHKEDNIIVALNTDSIQLQELVERQNIIENIFFIPRKIKLAGDIVAKVDVIKDTYLTFRPNKRFDVVIDLDITSPLRRVEDIERVLDKYLSDKSYDLVFSVVEARRNPYFNMVEEKAGGNYKKVCESVYTARQQAPNVYELNASIYAYRPEFLQSEIKKPILDYNYGIVQMPDFLVLDIDSERDFFMMEYLHRIYCKKEIGINLIYNMASNCKRNA</sequence>